<dbReference type="AlphaFoldDB" id="A0AAJ1AK96"/>
<sequence>MLYFAYGSNMERVLLKRLCPKGKFVAAAVLSDYALTFCGNSPIWGGGTANILERPGRQVEGVVWEIGEAERKALDEYEGFPDLYLRQEVQVRTHSGKIIAAFAYIMGNPGRETPPSKRYKQLLINGAEEHGLSDEYIDVLESIRPLT</sequence>
<evidence type="ECO:0000256" key="3">
    <source>
        <dbReference type="PIRSR" id="PIRSR617939-2"/>
    </source>
</evidence>
<dbReference type="PANTHER" id="PTHR12935">
    <property type="entry name" value="GAMMA-GLUTAMYLCYCLOTRANSFERASE"/>
    <property type="match status" value="1"/>
</dbReference>
<accession>A0AAJ1AK96</accession>
<evidence type="ECO:0000256" key="1">
    <source>
        <dbReference type="ARBA" id="ARBA00023239"/>
    </source>
</evidence>
<organism evidence="4 5">
    <name type="scientific">Candidatus Methylomirabilis tolerans</name>
    <dbReference type="NCBI Taxonomy" id="3123416"/>
    <lineage>
        <taxon>Bacteria</taxon>
        <taxon>Candidatus Methylomirabilota</taxon>
        <taxon>Candidatus Methylomirabilia</taxon>
        <taxon>Candidatus Methylomirabilales</taxon>
        <taxon>Candidatus Methylomirabilaceae</taxon>
        <taxon>Candidatus Methylomirabilis</taxon>
    </lineage>
</organism>
<gene>
    <name evidence="4" type="ORF">K8G79_06425</name>
</gene>
<dbReference type="PANTHER" id="PTHR12935:SF0">
    <property type="entry name" value="GAMMA-GLUTAMYLCYCLOTRANSFERASE"/>
    <property type="match status" value="1"/>
</dbReference>
<dbReference type="InterPro" id="IPR013024">
    <property type="entry name" value="GGCT-like"/>
</dbReference>
<feature type="binding site" evidence="3">
    <location>
        <begin position="3"/>
        <end position="8"/>
    </location>
    <ligand>
        <name>substrate</name>
    </ligand>
</feature>
<reference evidence="4 5" key="1">
    <citation type="journal article" date="2021" name="bioRxiv">
        <title>Unraveling nitrogen, sulfur and carbon metabolic pathways and microbial community transcriptional responses to substrate deprivation and toxicity stresses in a bioreactor mimicking anoxic brackish coastal sediment conditions.</title>
        <authorList>
            <person name="Martins P.D."/>
            <person name="Echeveste M.J."/>
            <person name="Arshad A."/>
            <person name="Kurth J."/>
            <person name="Ouboter H."/>
            <person name="Jetten M.S.M."/>
            <person name="Welte C.U."/>
        </authorList>
    </citation>
    <scope>NUCLEOTIDE SEQUENCE [LARGE SCALE GENOMIC DNA]</scope>
    <source>
        <strain evidence="4">MAG_38</strain>
    </source>
</reference>
<dbReference type="CDD" id="cd06661">
    <property type="entry name" value="GGCT_like"/>
    <property type="match status" value="1"/>
</dbReference>
<dbReference type="Gene3D" id="3.10.490.10">
    <property type="entry name" value="Gamma-glutamyl cyclotransferase-like"/>
    <property type="match status" value="1"/>
</dbReference>
<evidence type="ECO:0000313" key="4">
    <source>
        <dbReference type="EMBL" id="MBZ0159752.1"/>
    </source>
</evidence>
<dbReference type="GO" id="GO:0003839">
    <property type="term" value="F:gamma-glutamylcyclotransferase activity"/>
    <property type="evidence" value="ECO:0007669"/>
    <property type="project" value="InterPro"/>
</dbReference>
<keyword evidence="1" id="KW-0456">Lyase</keyword>
<name>A0AAJ1AK96_9BACT</name>
<dbReference type="InterPro" id="IPR017939">
    <property type="entry name" value="G-Glutamylcylcotransferase"/>
</dbReference>
<feature type="active site" description="Proton acceptor" evidence="2">
    <location>
        <position position="78"/>
    </location>
</feature>
<evidence type="ECO:0000256" key="2">
    <source>
        <dbReference type="PIRSR" id="PIRSR617939-1"/>
    </source>
</evidence>
<dbReference type="EMBL" id="JAIOIU010000080">
    <property type="protein sequence ID" value="MBZ0159752.1"/>
    <property type="molecule type" value="Genomic_DNA"/>
</dbReference>
<comment type="caution">
    <text evidence="4">The sequence shown here is derived from an EMBL/GenBank/DDBJ whole genome shotgun (WGS) entry which is preliminary data.</text>
</comment>
<dbReference type="Pfam" id="PF13772">
    <property type="entry name" value="AIG2_2"/>
    <property type="match status" value="1"/>
</dbReference>
<dbReference type="Proteomes" id="UP001197609">
    <property type="component" value="Unassembled WGS sequence"/>
</dbReference>
<evidence type="ECO:0000313" key="5">
    <source>
        <dbReference type="Proteomes" id="UP001197609"/>
    </source>
</evidence>
<dbReference type="InterPro" id="IPR036568">
    <property type="entry name" value="GGCT-like_sf"/>
</dbReference>
<proteinExistence type="predicted"/>
<dbReference type="SUPFAM" id="SSF110857">
    <property type="entry name" value="Gamma-glutamyl cyclotransferase-like"/>
    <property type="match status" value="1"/>
</dbReference>
<feature type="binding site" evidence="3">
    <location>
        <position position="119"/>
    </location>
    <ligand>
        <name>substrate</name>
    </ligand>
</feature>
<protein>
    <submittedName>
        <fullName evidence="4">Gamma-glutamylcyclotransferase</fullName>
    </submittedName>
</protein>